<organism evidence="10">
    <name type="scientific">freshwater metagenome</name>
    <dbReference type="NCBI Taxonomy" id="449393"/>
    <lineage>
        <taxon>unclassified sequences</taxon>
        <taxon>metagenomes</taxon>
        <taxon>ecological metagenomes</taxon>
    </lineage>
</organism>
<evidence type="ECO:0000256" key="2">
    <source>
        <dbReference type="ARBA" id="ARBA00004829"/>
    </source>
</evidence>
<keyword evidence="5 8" id="KW-1133">Transmembrane helix</keyword>
<dbReference type="GO" id="GO:0016020">
    <property type="term" value="C:membrane"/>
    <property type="evidence" value="ECO:0007669"/>
    <property type="project" value="UniProtKB-SubCell"/>
</dbReference>
<feature type="transmembrane region" description="Helical" evidence="8">
    <location>
        <begin position="35"/>
        <end position="54"/>
    </location>
</feature>
<dbReference type="GO" id="GO:0016872">
    <property type="term" value="F:intramolecular lyase activity"/>
    <property type="evidence" value="ECO:0007669"/>
    <property type="project" value="InterPro"/>
</dbReference>
<keyword evidence="4" id="KW-0125">Carotenoid biosynthesis</keyword>
<keyword evidence="6 8" id="KW-0472">Membrane</keyword>
<comment type="pathway">
    <text evidence="2">Carotenoid biosynthesis.</text>
</comment>
<protein>
    <submittedName>
        <fullName evidence="10">Unannotated protein</fullName>
    </submittedName>
</protein>
<evidence type="ECO:0000256" key="3">
    <source>
        <dbReference type="ARBA" id="ARBA00022692"/>
    </source>
</evidence>
<evidence type="ECO:0000256" key="5">
    <source>
        <dbReference type="ARBA" id="ARBA00022989"/>
    </source>
</evidence>
<comment type="subcellular location">
    <subcellularLocation>
        <location evidence="1">Membrane</location>
        <topology evidence="1">Multi-pass membrane protein</topology>
    </subcellularLocation>
</comment>
<evidence type="ECO:0000256" key="1">
    <source>
        <dbReference type="ARBA" id="ARBA00004141"/>
    </source>
</evidence>
<reference evidence="10" key="1">
    <citation type="submission" date="2020-05" db="EMBL/GenBank/DDBJ databases">
        <authorList>
            <person name="Chiriac C."/>
            <person name="Salcher M."/>
            <person name="Ghai R."/>
            <person name="Kavagutti S V."/>
        </authorList>
    </citation>
    <scope>NUCLEOTIDE SEQUENCE</scope>
</reference>
<dbReference type="NCBIfam" id="TIGR03462">
    <property type="entry name" value="CarR_dom_SF"/>
    <property type="match status" value="1"/>
</dbReference>
<evidence type="ECO:0000256" key="8">
    <source>
        <dbReference type="SAM" id="Phobius"/>
    </source>
</evidence>
<evidence type="ECO:0000313" key="10">
    <source>
        <dbReference type="EMBL" id="CAB4614041.1"/>
    </source>
</evidence>
<sequence length="110" mass="12718">MQKYGYLAMLAFTLCGSIWLEVVLKVGVIRRFKRVLLSILPTALFFLIWDAYAINRGHWHFDNNQILGIFGPLDIPLEEFLFFLIVPLAALLTIEAVRTVKKYWEVGDES</sequence>
<dbReference type="AlphaFoldDB" id="A0A6J6HJN2"/>
<feature type="domain" description="Lycopene cyclase" evidence="9">
    <location>
        <begin position="8"/>
        <end position="95"/>
    </location>
</feature>
<dbReference type="GO" id="GO:0016117">
    <property type="term" value="P:carotenoid biosynthetic process"/>
    <property type="evidence" value="ECO:0007669"/>
    <property type="project" value="UniProtKB-KW"/>
</dbReference>
<feature type="transmembrane region" description="Helical" evidence="8">
    <location>
        <begin position="6"/>
        <end position="28"/>
    </location>
</feature>
<proteinExistence type="predicted"/>
<dbReference type="EMBL" id="CAEZUS010000137">
    <property type="protein sequence ID" value="CAB4614041.1"/>
    <property type="molecule type" value="Genomic_DNA"/>
</dbReference>
<evidence type="ECO:0000256" key="7">
    <source>
        <dbReference type="ARBA" id="ARBA00023235"/>
    </source>
</evidence>
<dbReference type="GO" id="GO:0016120">
    <property type="term" value="P:carotene biosynthetic process"/>
    <property type="evidence" value="ECO:0007669"/>
    <property type="project" value="UniProtKB-ARBA"/>
</dbReference>
<accession>A0A6J6HJN2</accession>
<keyword evidence="3 8" id="KW-0812">Transmembrane</keyword>
<evidence type="ECO:0000256" key="6">
    <source>
        <dbReference type="ARBA" id="ARBA00023136"/>
    </source>
</evidence>
<dbReference type="InterPro" id="IPR017825">
    <property type="entry name" value="Lycopene_cyclase_dom"/>
</dbReference>
<keyword evidence="7" id="KW-0413">Isomerase</keyword>
<evidence type="ECO:0000256" key="4">
    <source>
        <dbReference type="ARBA" id="ARBA00022746"/>
    </source>
</evidence>
<name>A0A6J6HJN2_9ZZZZ</name>
<gene>
    <name evidence="10" type="ORF">UFOPK1852_00852</name>
</gene>
<dbReference type="GO" id="GO:0045436">
    <property type="term" value="F:lycopene beta cyclase activity"/>
    <property type="evidence" value="ECO:0007669"/>
    <property type="project" value="UniProtKB-ARBA"/>
</dbReference>
<evidence type="ECO:0000259" key="9">
    <source>
        <dbReference type="Pfam" id="PF18916"/>
    </source>
</evidence>
<dbReference type="Pfam" id="PF18916">
    <property type="entry name" value="Lycopene_cyc"/>
    <property type="match status" value="1"/>
</dbReference>
<feature type="transmembrane region" description="Helical" evidence="8">
    <location>
        <begin position="80"/>
        <end position="97"/>
    </location>
</feature>